<gene>
    <name evidence="2" type="ORF">F2Q70_00002922</name>
</gene>
<sequence>MARIIVLAGEDHLYQLKSAVGDLLPRSEDLRAHSHIFPGSEWHMTWARKQIIDLLLDYVPHDWISAGECLLKNLHPDSRMEKPRVCGTGSLGTRRRRSMTRSSCSLPPLGSSAPVFLVVVSSSEVYQGTWPGKEVVRWSEPWIWNLEAGTRNPEGPALQLRPKPAGTRDCRSVIPYWDLEPAGTSTHSCVSLRSDENTSFLAPRQDKSLGLEAEGWRQGPRPGGRYPKPGGRNLEAGSWSNLFMEYVSPTRSKERSEEFIDSRGSTPTLLLDRTLLPIEEEPRVGSNLSFILKTRNKKKEGKRKETWKLHQNPTPGPEPQNGQAYDMPPFKNTWKIFDKIWHQPRIHMKIQIQRSSLTSGETAKALSFTIFDKNQWFKKILLGPGLPEGNRSSSGFRVRLRPERNPG</sequence>
<dbReference type="EMBL" id="QGKY02001015">
    <property type="protein sequence ID" value="KAF2574883.1"/>
    <property type="molecule type" value="Genomic_DNA"/>
</dbReference>
<evidence type="ECO:0000256" key="1">
    <source>
        <dbReference type="SAM" id="MobiDB-lite"/>
    </source>
</evidence>
<feature type="region of interest" description="Disordered" evidence="1">
    <location>
        <begin position="301"/>
        <end position="323"/>
    </location>
</feature>
<dbReference type="AlphaFoldDB" id="A0A8S9IZT9"/>
<name>A0A8S9IZT9_BRACR</name>
<feature type="compositionally biased region" description="Low complexity" evidence="1">
    <location>
        <begin position="216"/>
        <end position="232"/>
    </location>
</feature>
<protein>
    <submittedName>
        <fullName evidence="2">Uncharacterized protein</fullName>
    </submittedName>
</protein>
<feature type="region of interest" description="Disordered" evidence="1">
    <location>
        <begin position="388"/>
        <end position="407"/>
    </location>
</feature>
<accession>A0A8S9IZT9</accession>
<reference evidence="2" key="1">
    <citation type="submission" date="2019-12" db="EMBL/GenBank/DDBJ databases">
        <title>Genome sequencing and annotation of Brassica cretica.</title>
        <authorList>
            <person name="Studholme D.J."/>
            <person name="Sarris P.F."/>
        </authorList>
    </citation>
    <scope>NUCLEOTIDE SEQUENCE</scope>
    <source>
        <strain evidence="2">PFS-102/07</strain>
        <tissue evidence="2">Leaf</tissue>
    </source>
</reference>
<evidence type="ECO:0000313" key="2">
    <source>
        <dbReference type="EMBL" id="KAF2574883.1"/>
    </source>
</evidence>
<proteinExistence type="predicted"/>
<comment type="caution">
    <text evidence="2">The sequence shown here is derived from an EMBL/GenBank/DDBJ whole genome shotgun (WGS) entry which is preliminary data.</text>
</comment>
<feature type="region of interest" description="Disordered" evidence="1">
    <location>
        <begin position="214"/>
        <end position="233"/>
    </location>
</feature>
<organism evidence="2">
    <name type="scientific">Brassica cretica</name>
    <name type="common">Mustard</name>
    <dbReference type="NCBI Taxonomy" id="69181"/>
    <lineage>
        <taxon>Eukaryota</taxon>
        <taxon>Viridiplantae</taxon>
        <taxon>Streptophyta</taxon>
        <taxon>Embryophyta</taxon>
        <taxon>Tracheophyta</taxon>
        <taxon>Spermatophyta</taxon>
        <taxon>Magnoliopsida</taxon>
        <taxon>eudicotyledons</taxon>
        <taxon>Gunneridae</taxon>
        <taxon>Pentapetalae</taxon>
        <taxon>rosids</taxon>
        <taxon>malvids</taxon>
        <taxon>Brassicales</taxon>
        <taxon>Brassicaceae</taxon>
        <taxon>Brassiceae</taxon>
        <taxon>Brassica</taxon>
    </lineage>
</organism>